<reference evidence="1 2" key="1">
    <citation type="submission" date="2016-10" db="EMBL/GenBank/DDBJ databases">
        <authorList>
            <person name="de Groot N.N."/>
        </authorList>
    </citation>
    <scope>NUCLEOTIDE SEQUENCE [LARGE SCALE GENOMIC DNA]</scope>
    <source>
        <strain evidence="2">DSM 938 / 37b4</strain>
    </source>
</reference>
<dbReference type="OrthoDB" id="7480553at2"/>
<evidence type="ECO:0000313" key="2">
    <source>
        <dbReference type="Proteomes" id="UP000183812"/>
    </source>
</evidence>
<dbReference type="RefSeq" id="WP_139182479.1">
    <property type="nucleotide sequence ID" value="NZ_CP119563.1"/>
</dbReference>
<dbReference type="EMBL" id="FNAY01000020">
    <property type="protein sequence ID" value="SDF90262.1"/>
    <property type="molecule type" value="Genomic_DNA"/>
</dbReference>
<accession>A0A1G7PVA6</accession>
<proteinExistence type="predicted"/>
<sequence>MMYYSAKTNGFYTPDIHGAQMPADAVAISAEAYGDLMQAQSLGAVISADQDGHPVATAPVALSAGELQASARAAMVCSRFQARAALHLAGLLDAAEAAVVGADRITQLAWSDAQTFRRESPTIAALAVALGLDDLAVDDLFRQAATIEA</sequence>
<dbReference type="AlphaFoldDB" id="A0A1G7PVA6"/>
<organism evidence="1 2">
    <name type="scientific">Rhodobacter capsulatus</name>
    <name type="common">Rhodopseudomonas capsulata</name>
    <dbReference type="NCBI Taxonomy" id="1061"/>
    <lineage>
        <taxon>Bacteria</taxon>
        <taxon>Pseudomonadati</taxon>
        <taxon>Pseudomonadota</taxon>
        <taxon>Alphaproteobacteria</taxon>
        <taxon>Rhodobacterales</taxon>
        <taxon>Rhodobacter group</taxon>
        <taxon>Rhodobacter</taxon>
    </lineage>
</organism>
<name>A0A1G7PVA6_RHOCA</name>
<gene>
    <name evidence="1" type="ORF">SAMN04244550_03063</name>
</gene>
<dbReference type="Proteomes" id="UP000183812">
    <property type="component" value="Unassembled WGS sequence"/>
</dbReference>
<protein>
    <submittedName>
        <fullName evidence="1">Uncharacterized protein</fullName>
    </submittedName>
</protein>
<evidence type="ECO:0000313" key="1">
    <source>
        <dbReference type="EMBL" id="SDF90262.1"/>
    </source>
</evidence>